<dbReference type="Proteomes" id="UP000279994">
    <property type="component" value="Unassembled WGS sequence"/>
</dbReference>
<reference evidence="1 2" key="1">
    <citation type="submission" date="2018-11" db="EMBL/GenBank/DDBJ databases">
        <authorList>
            <person name="Li F."/>
        </authorList>
    </citation>
    <scope>NUCLEOTIDE SEQUENCE [LARGE SCALE GENOMIC DNA]</scope>
    <source>
        <strain evidence="1 2">Gsoil 818</strain>
    </source>
</reference>
<gene>
    <name evidence="1" type="ORF">EFL26_17180</name>
</gene>
<evidence type="ECO:0000313" key="2">
    <source>
        <dbReference type="Proteomes" id="UP000279994"/>
    </source>
</evidence>
<dbReference type="EMBL" id="RJSF01000043">
    <property type="protein sequence ID" value="RNM13153.1"/>
    <property type="molecule type" value="Genomic_DNA"/>
</dbReference>
<proteinExistence type="predicted"/>
<evidence type="ECO:0000313" key="1">
    <source>
        <dbReference type="EMBL" id="RNM13153.1"/>
    </source>
</evidence>
<name>A0A3N0GKZ5_9ACTN</name>
<dbReference type="AlphaFoldDB" id="A0A3N0GKZ5"/>
<protein>
    <submittedName>
        <fullName evidence="1">Uncharacterized protein</fullName>
    </submittedName>
</protein>
<sequence>MMYGENGAAMRRELAALLRQHRIQLRLGGPSEPDRDGQGLQIRQYRQSVLIWCNQAMKAASPLIFPNLPAKPANPFRADRPSVSAAGELARALDNATTQSSTPPASTELLTTPSGNEVVEHWREAARAAALAEHDTGGELAAHMDVPQARALVGDVAAIAQALVVLDQRYRNTPDWEHLHQGARLGWAALAAALDVSLGQPDYSIDTKGWRPRTKPIRGHARPGILGVLQAEHNLLVRLKSFPNAVNLRLVVDSQRLLSSRLAPFAARVDQRLAQRWESRAATYSLIQQQLRDIGGQLGKGELAAAEGANAVSRLAALAHDTIIDPRALKGFEELFDKLDERIADIVEDGVARGAYLRRLTVPRLVTGTGSLVQPVRERYMPVTRASDLAVLQTVHTELRPRRRIQHAIPDPTRAELHAALIHRPLPKRTKPDVQQM</sequence>
<keyword evidence="2" id="KW-1185">Reference proteome</keyword>
<comment type="caution">
    <text evidence="1">The sequence shown here is derived from an EMBL/GenBank/DDBJ whole genome shotgun (WGS) entry which is preliminary data.</text>
</comment>
<accession>A0A3N0GKZ5</accession>
<organism evidence="1 2">
    <name type="scientific">Nocardioides pocheonensis</name>
    <dbReference type="NCBI Taxonomy" id="661485"/>
    <lineage>
        <taxon>Bacteria</taxon>
        <taxon>Bacillati</taxon>
        <taxon>Actinomycetota</taxon>
        <taxon>Actinomycetes</taxon>
        <taxon>Propionibacteriales</taxon>
        <taxon>Nocardioidaceae</taxon>
        <taxon>Nocardioides</taxon>
    </lineage>
</organism>